<reference evidence="2" key="1">
    <citation type="submission" date="2020-06" db="EMBL/GenBank/DDBJ databases">
        <authorList>
            <person name="Li T."/>
            <person name="Hu X."/>
            <person name="Zhang T."/>
            <person name="Song X."/>
            <person name="Zhang H."/>
            <person name="Dai N."/>
            <person name="Sheng W."/>
            <person name="Hou X."/>
            <person name="Wei L."/>
        </authorList>
    </citation>
    <scope>NUCLEOTIDE SEQUENCE</scope>
    <source>
        <strain evidence="2">G02</strain>
        <tissue evidence="2">Leaf</tissue>
    </source>
</reference>
<dbReference type="AlphaFoldDB" id="A0AAW2WAQ2"/>
<proteinExistence type="predicted"/>
<gene>
    <name evidence="2" type="ORF">Sradi_0426500</name>
</gene>
<protein>
    <submittedName>
        <fullName evidence="2">Uncharacterized protein</fullName>
    </submittedName>
</protein>
<accession>A0AAW2WAQ2</accession>
<name>A0AAW2WAQ2_SESRA</name>
<feature type="region of interest" description="Disordered" evidence="1">
    <location>
        <begin position="138"/>
        <end position="169"/>
    </location>
</feature>
<dbReference type="EMBL" id="JACGWJ010000002">
    <property type="protein sequence ID" value="KAL0437186.1"/>
    <property type="molecule type" value="Genomic_DNA"/>
</dbReference>
<reference evidence="2" key="2">
    <citation type="journal article" date="2024" name="Plant">
        <title>Genomic evolution and insights into agronomic trait innovations of Sesamum species.</title>
        <authorList>
            <person name="Miao H."/>
            <person name="Wang L."/>
            <person name="Qu L."/>
            <person name="Liu H."/>
            <person name="Sun Y."/>
            <person name="Le M."/>
            <person name="Wang Q."/>
            <person name="Wei S."/>
            <person name="Zheng Y."/>
            <person name="Lin W."/>
            <person name="Duan Y."/>
            <person name="Cao H."/>
            <person name="Xiong S."/>
            <person name="Wang X."/>
            <person name="Wei L."/>
            <person name="Li C."/>
            <person name="Ma Q."/>
            <person name="Ju M."/>
            <person name="Zhao R."/>
            <person name="Li G."/>
            <person name="Mu C."/>
            <person name="Tian Q."/>
            <person name="Mei H."/>
            <person name="Zhang T."/>
            <person name="Gao T."/>
            <person name="Zhang H."/>
        </authorList>
    </citation>
    <scope>NUCLEOTIDE SEQUENCE</scope>
    <source>
        <strain evidence="2">G02</strain>
    </source>
</reference>
<comment type="caution">
    <text evidence="2">The sequence shown here is derived from an EMBL/GenBank/DDBJ whole genome shotgun (WGS) entry which is preliminary data.</text>
</comment>
<organism evidence="2">
    <name type="scientific">Sesamum radiatum</name>
    <name type="common">Black benniseed</name>
    <dbReference type="NCBI Taxonomy" id="300843"/>
    <lineage>
        <taxon>Eukaryota</taxon>
        <taxon>Viridiplantae</taxon>
        <taxon>Streptophyta</taxon>
        <taxon>Embryophyta</taxon>
        <taxon>Tracheophyta</taxon>
        <taxon>Spermatophyta</taxon>
        <taxon>Magnoliopsida</taxon>
        <taxon>eudicotyledons</taxon>
        <taxon>Gunneridae</taxon>
        <taxon>Pentapetalae</taxon>
        <taxon>asterids</taxon>
        <taxon>lamiids</taxon>
        <taxon>Lamiales</taxon>
        <taxon>Pedaliaceae</taxon>
        <taxon>Sesamum</taxon>
    </lineage>
</organism>
<evidence type="ECO:0000256" key="1">
    <source>
        <dbReference type="SAM" id="MobiDB-lite"/>
    </source>
</evidence>
<evidence type="ECO:0000313" key="2">
    <source>
        <dbReference type="EMBL" id="KAL0437186.1"/>
    </source>
</evidence>
<sequence>MKSGPGISLIPNPIQQCVVPSAWGVVRSHPADLSTENTRLHAVCVCVCGSVAVPTLSPTPPVLVRRERSRAPPVLSLPGTWCVGRRMQMEFQGGRGTCYGWVLVYVPAAGRLKIVYEDGGSEELYSSEVYLLLVSGEPPPSQPLESSVGTSGRAPQERGGIVNEGEVDDSCFFPGSLVDIGGNSSELD</sequence>